<comment type="caution">
    <text evidence="2">The sequence shown here is derived from an EMBL/GenBank/DDBJ whole genome shotgun (WGS) entry which is preliminary data.</text>
</comment>
<dbReference type="Proteomes" id="UP000631114">
    <property type="component" value="Unassembled WGS sequence"/>
</dbReference>
<dbReference type="PANTHER" id="PTHR46694:SF1">
    <property type="entry name" value="AT-RICH INTERACTIVE DOMAIN-CONTAINING PROTEIN 4"/>
    <property type="match status" value="1"/>
</dbReference>
<dbReference type="GO" id="GO:0005525">
    <property type="term" value="F:GTP binding"/>
    <property type="evidence" value="ECO:0007669"/>
    <property type="project" value="InterPro"/>
</dbReference>
<name>A0A835M5Z2_9MAGN</name>
<evidence type="ECO:0000313" key="2">
    <source>
        <dbReference type="EMBL" id="KAF9617662.1"/>
    </source>
</evidence>
<dbReference type="AlphaFoldDB" id="A0A835M5Z2"/>
<dbReference type="SMART" id="SM00175">
    <property type="entry name" value="RAB"/>
    <property type="match status" value="1"/>
</dbReference>
<dbReference type="InterPro" id="IPR042293">
    <property type="entry name" value="ARID4"/>
</dbReference>
<dbReference type="PANTHER" id="PTHR46694">
    <property type="entry name" value="AT-RICH INTERACTIVE DOMAIN-CONTAINING PROTEIN 4"/>
    <property type="match status" value="1"/>
</dbReference>
<feature type="compositionally biased region" description="Basic and acidic residues" evidence="1">
    <location>
        <begin position="112"/>
        <end position="130"/>
    </location>
</feature>
<proteinExistence type="predicted"/>
<dbReference type="Pfam" id="PF00071">
    <property type="entry name" value="Ras"/>
    <property type="match status" value="1"/>
</dbReference>
<dbReference type="EMBL" id="JADFTS010000003">
    <property type="protein sequence ID" value="KAF9617662.1"/>
    <property type="molecule type" value="Genomic_DNA"/>
</dbReference>
<evidence type="ECO:0000256" key="1">
    <source>
        <dbReference type="SAM" id="MobiDB-lite"/>
    </source>
</evidence>
<protein>
    <submittedName>
        <fullName evidence="2">Uncharacterized protein</fullName>
    </submittedName>
</protein>
<organism evidence="2 3">
    <name type="scientific">Coptis chinensis</name>
    <dbReference type="NCBI Taxonomy" id="261450"/>
    <lineage>
        <taxon>Eukaryota</taxon>
        <taxon>Viridiplantae</taxon>
        <taxon>Streptophyta</taxon>
        <taxon>Embryophyta</taxon>
        <taxon>Tracheophyta</taxon>
        <taxon>Spermatophyta</taxon>
        <taxon>Magnoliopsida</taxon>
        <taxon>Ranunculales</taxon>
        <taxon>Ranunculaceae</taxon>
        <taxon>Coptidoideae</taxon>
        <taxon>Coptis</taxon>
    </lineage>
</organism>
<evidence type="ECO:0000313" key="3">
    <source>
        <dbReference type="Proteomes" id="UP000631114"/>
    </source>
</evidence>
<dbReference type="InterPro" id="IPR001806">
    <property type="entry name" value="Small_GTPase"/>
</dbReference>
<feature type="region of interest" description="Disordered" evidence="1">
    <location>
        <begin position="105"/>
        <end position="130"/>
    </location>
</feature>
<sequence length="287" mass="31551">MSSVQGPPSKYACSLLAVLCRKLKDKQEDVKRYPFPELTSSGRLEVQTLINPTIDEFRQVMESLKPNMVYLLGEQLVNEEGIGSLVWGGVDLSIPKTIPGIFNSTLPTTKKGGSDGKVTEEKKKAPEKESTAKDVEVSVSLLNIQVGLIKQKPGSIHLRTSRCIDEQLSCLVTNVKPGKLRDVASSGLKLLCFVPFFTMRLGSLGKNKNTESITGSYYRGAHDIIVVYDVIDQESFNNAFADEIGIPFMETSAKSSTNVEQAFMAMAIEIKNRVLGCTTRYDAFVDV</sequence>
<dbReference type="SUPFAM" id="SSF52540">
    <property type="entry name" value="P-loop containing nucleoside triphosphate hydrolases"/>
    <property type="match status" value="1"/>
</dbReference>
<dbReference type="OrthoDB" id="10044343at2759"/>
<dbReference type="Gene3D" id="3.40.50.300">
    <property type="entry name" value="P-loop containing nucleotide triphosphate hydrolases"/>
    <property type="match status" value="1"/>
</dbReference>
<gene>
    <name evidence="2" type="ORF">IFM89_037805</name>
</gene>
<dbReference type="GO" id="GO:0003924">
    <property type="term" value="F:GTPase activity"/>
    <property type="evidence" value="ECO:0007669"/>
    <property type="project" value="InterPro"/>
</dbReference>
<dbReference type="InterPro" id="IPR027417">
    <property type="entry name" value="P-loop_NTPase"/>
</dbReference>
<reference evidence="2 3" key="1">
    <citation type="submission" date="2020-10" db="EMBL/GenBank/DDBJ databases">
        <title>The Coptis chinensis genome and diversification of protoberbering-type alkaloids.</title>
        <authorList>
            <person name="Wang B."/>
            <person name="Shu S."/>
            <person name="Song C."/>
            <person name="Liu Y."/>
        </authorList>
    </citation>
    <scope>NUCLEOTIDE SEQUENCE [LARGE SCALE GENOMIC DNA]</scope>
    <source>
        <strain evidence="2">HL-2020</strain>
        <tissue evidence="2">Leaf</tissue>
    </source>
</reference>
<accession>A0A835M5Z2</accession>
<keyword evidence="3" id="KW-1185">Reference proteome</keyword>